<gene>
    <name evidence="1" type="ORF">DSO57_1014432</name>
</gene>
<sequence>MLFFLLFLGVGYGFKRVISLGDDMSDTGNFYRLSHYTVPSSNYYPGRFSNGPVWMEHIAQNFSARLQSYAYYGATSDGDMYQVVPGYYIPGCIQQLAQLNNSLPRTSDILLHMGFFGHDFTSTTSISSSLGNLERCLSGLLDMTKATHVVLPVSNDPDLTPLVQSYNFIYRFFARRIAAAIPEESEKGLARISKQYPGVRIYGYDHAAFMRAAANGTLEYLNNRTLISDKCCLQVMPDKTESVCHNPQDYLFWDLSHPTHVVHKAMADVITDLIRTGSSRFGRVFYTPT</sequence>
<reference evidence="1" key="1">
    <citation type="submission" date="2022-04" db="EMBL/GenBank/DDBJ databases">
        <title>Genome of the entomopathogenic fungus Entomophthora muscae.</title>
        <authorList>
            <person name="Elya C."/>
            <person name="Lovett B.R."/>
            <person name="Lee E."/>
            <person name="Macias A.M."/>
            <person name="Hajek A.E."/>
            <person name="De Bivort B.L."/>
            <person name="Kasson M.T."/>
            <person name="De Fine Licht H.H."/>
            <person name="Stajich J.E."/>
        </authorList>
    </citation>
    <scope>NUCLEOTIDE SEQUENCE</scope>
    <source>
        <strain evidence="1">Berkeley</strain>
    </source>
</reference>
<accession>A0ACC2UR44</accession>
<protein>
    <submittedName>
        <fullName evidence="1">Uncharacterized protein</fullName>
    </submittedName>
</protein>
<proteinExistence type="predicted"/>
<dbReference type="Proteomes" id="UP001165960">
    <property type="component" value="Unassembled WGS sequence"/>
</dbReference>
<keyword evidence="2" id="KW-1185">Reference proteome</keyword>
<comment type="caution">
    <text evidence="1">The sequence shown here is derived from an EMBL/GenBank/DDBJ whole genome shotgun (WGS) entry which is preliminary data.</text>
</comment>
<evidence type="ECO:0000313" key="2">
    <source>
        <dbReference type="Proteomes" id="UP001165960"/>
    </source>
</evidence>
<name>A0ACC2UR44_9FUNG</name>
<organism evidence="1 2">
    <name type="scientific">Entomophthora muscae</name>
    <dbReference type="NCBI Taxonomy" id="34485"/>
    <lineage>
        <taxon>Eukaryota</taxon>
        <taxon>Fungi</taxon>
        <taxon>Fungi incertae sedis</taxon>
        <taxon>Zoopagomycota</taxon>
        <taxon>Entomophthoromycotina</taxon>
        <taxon>Entomophthoromycetes</taxon>
        <taxon>Entomophthorales</taxon>
        <taxon>Entomophthoraceae</taxon>
        <taxon>Entomophthora</taxon>
    </lineage>
</organism>
<evidence type="ECO:0000313" key="1">
    <source>
        <dbReference type="EMBL" id="KAJ9089298.1"/>
    </source>
</evidence>
<dbReference type="EMBL" id="QTSX02000055">
    <property type="protein sequence ID" value="KAJ9089298.1"/>
    <property type="molecule type" value="Genomic_DNA"/>
</dbReference>